<gene>
    <name evidence="1" type="ORF">BAZSYMA_ACONTIG38414_0</name>
</gene>
<protein>
    <submittedName>
        <fullName evidence="1">Uncharacterized protein</fullName>
    </submittedName>
</protein>
<organism evidence="1 2">
    <name type="scientific">Bathymodiolus azoricus thioautotrophic gill symbiont</name>
    <dbReference type="NCBI Taxonomy" id="235205"/>
    <lineage>
        <taxon>Bacteria</taxon>
        <taxon>Pseudomonadati</taxon>
        <taxon>Pseudomonadota</taxon>
        <taxon>Gammaproteobacteria</taxon>
        <taxon>sulfur-oxidizing symbionts</taxon>
    </lineage>
</organism>
<name>A0A1H6KWP7_9GAMM</name>
<proteinExistence type="predicted"/>
<reference evidence="2" key="1">
    <citation type="submission" date="2016-06" db="EMBL/GenBank/DDBJ databases">
        <authorList>
            <person name="Petersen J."/>
            <person name="Sayavedra L."/>
        </authorList>
    </citation>
    <scope>NUCLEOTIDE SEQUENCE [LARGE SCALE GENOMIC DNA]</scope>
    <source>
        <strain evidence="2">BazSymA</strain>
    </source>
</reference>
<dbReference type="EMBL" id="CDSC02000175">
    <property type="protein sequence ID" value="SEH76177.1"/>
    <property type="molecule type" value="Genomic_DNA"/>
</dbReference>
<evidence type="ECO:0000313" key="1">
    <source>
        <dbReference type="EMBL" id="SEH76177.1"/>
    </source>
</evidence>
<accession>A0A1H6KWP7</accession>
<sequence length="34" mass="3865">MENLQHNPAFITLPFIMLHKQLTAILRAFGITIA</sequence>
<dbReference type="Proteomes" id="UP000198988">
    <property type="component" value="Unassembled WGS sequence"/>
</dbReference>
<dbReference type="AlphaFoldDB" id="A0A1H6KWP7"/>
<evidence type="ECO:0000313" key="2">
    <source>
        <dbReference type="Proteomes" id="UP000198988"/>
    </source>
</evidence>